<dbReference type="Proteomes" id="UP000193978">
    <property type="component" value="Chromosome"/>
</dbReference>
<proteinExistence type="predicted"/>
<evidence type="ECO:0000256" key="1">
    <source>
        <dbReference type="SAM" id="MobiDB-lite"/>
    </source>
</evidence>
<dbReference type="AlphaFoldDB" id="A0A1W6MVM8"/>
<organism evidence="2 3">
    <name type="scientific">Methylocystis bryophila</name>
    <dbReference type="NCBI Taxonomy" id="655015"/>
    <lineage>
        <taxon>Bacteria</taxon>
        <taxon>Pseudomonadati</taxon>
        <taxon>Pseudomonadota</taxon>
        <taxon>Alphaproteobacteria</taxon>
        <taxon>Hyphomicrobiales</taxon>
        <taxon>Methylocystaceae</taxon>
        <taxon>Methylocystis</taxon>
    </lineage>
</organism>
<keyword evidence="3" id="KW-1185">Reference proteome</keyword>
<name>A0A1W6MVM8_9HYPH</name>
<feature type="region of interest" description="Disordered" evidence="1">
    <location>
        <begin position="42"/>
        <end position="82"/>
    </location>
</feature>
<evidence type="ECO:0000313" key="3">
    <source>
        <dbReference type="Proteomes" id="UP000193978"/>
    </source>
</evidence>
<reference evidence="2 3" key="1">
    <citation type="submission" date="2017-02" db="EMBL/GenBank/DDBJ databases">
        <authorList>
            <person name="Peterson S.W."/>
        </authorList>
    </citation>
    <scope>NUCLEOTIDE SEQUENCE [LARGE SCALE GENOMIC DNA]</scope>
    <source>
        <strain evidence="2 3">S285</strain>
    </source>
</reference>
<protein>
    <submittedName>
        <fullName evidence="2">Uncharacterized protein</fullName>
    </submittedName>
</protein>
<gene>
    <name evidence="2" type="ORF">B1812_11900</name>
</gene>
<dbReference type="STRING" id="655015.B1812_11900"/>
<dbReference type="EMBL" id="CP019948">
    <property type="protein sequence ID" value="ARN81660.1"/>
    <property type="molecule type" value="Genomic_DNA"/>
</dbReference>
<sequence>MDVSAILRMRHRFDAFLVINRQLESIRFIKIRSGRAQTVLRADRQRRPPPERLLNYGPGSALSHGPLADERPGAAPPPDFRI</sequence>
<evidence type="ECO:0000313" key="2">
    <source>
        <dbReference type="EMBL" id="ARN81660.1"/>
    </source>
</evidence>
<dbReference type="KEGG" id="mbry:B1812_11900"/>
<accession>A0A1W6MVM8</accession>